<dbReference type="GO" id="GO:0005313">
    <property type="term" value="F:L-glutamate transmembrane transporter activity"/>
    <property type="evidence" value="ECO:0007669"/>
    <property type="project" value="TreeGrafter"/>
</dbReference>
<dbReference type="GO" id="GO:0043490">
    <property type="term" value="P:malate-aspartate shuttle"/>
    <property type="evidence" value="ECO:0007669"/>
    <property type="project" value="TreeGrafter"/>
</dbReference>
<evidence type="ECO:0000313" key="11">
    <source>
        <dbReference type="Proteomes" id="UP000194236"/>
    </source>
</evidence>
<evidence type="ECO:0000313" key="10">
    <source>
        <dbReference type="EMBL" id="OTF81421.1"/>
    </source>
</evidence>
<dbReference type="PANTHER" id="PTHR45678:SF9">
    <property type="entry name" value="CALCIUM-BINDING MITOCHONDRIAL CARRIER PROTEIN ARALAR1"/>
    <property type="match status" value="1"/>
</dbReference>
<dbReference type="SUPFAM" id="SSF103506">
    <property type="entry name" value="Mitochondrial carrier"/>
    <property type="match status" value="1"/>
</dbReference>
<keyword evidence="11" id="KW-1185">Reference proteome</keyword>
<proteinExistence type="inferred from homology"/>
<dbReference type="AlphaFoldDB" id="A0A1Y3BKB6"/>
<evidence type="ECO:0000256" key="8">
    <source>
        <dbReference type="PROSITE-ProRule" id="PRU00282"/>
    </source>
</evidence>
<keyword evidence="9" id="KW-0813">Transport</keyword>
<dbReference type="InterPro" id="IPR051028">
    <property type="entry name" value="Mito_Solute_Carrier"/>
</dbReference>
<keyword evidence="3 8" id="KW-0812">Transmembrane</keyword>
<comment type="subcellular location">
    <subcellularLocation>
        <location evidence="1">Mitochondrion inner membrane</location>
        <topology evidence="1">Multi-pass membrane protein</topology>
    </subcellularLocation>
</comment>
<sequence length="74" mass="7960">MNDFVRDKLTDKNGEIPIVAEMIAGGSAGASQVMFTNPLEIVKIRLQVAGEITSGPKVRALGVIKELGFRGLYK</sequence>
<evidence type="ECO:0000256" key="5">
    <source>
        <dbReference type="ARBA" id="ARBA00022989"/>
    </source>
</evidence>
<name>A0A1Y3BKB6_EURMA</name>
<evidence type="ECO:0000256" key="2">
    <source>
        <dbReference type="ARBA" id="ARBA00006375"/>
    </source>
</evidence>
<comment type="similarity">
    <text evidence="2 9">Belongs to the mitochondrial carrier (TC 2.A.29) family.</text>
</comment>
<keyword evidence="5" id="KW-1133">Transmembrane helix</keyword>
<dbReference type="GO" id="GO:0005743">
    <property type="term" value="C:mitochondrial inner membrane"/>
    <property type="evidence" value="ECO:0007669"/>
    <property type="project" value="UniProtKB-SubCell"/>
</dbReference>
<keyword evidence="7 8" id="KW-0472">Membrane</keyword>
<evidence type="ECO:0000256" key="6">
    <source>
        <dbReference type="ARBA" id="ARBA00023128"/>
    </source>
</evidence>
<evidence type="ECO:0000256" key="1">
    <source>
        <dbReference type="ARBA" id="ARBA00004448"/>
    </source>
</evidence>
<feature type="non-terminal residue" evidence="10">
    <location>
        <position position="74"/>
    </location>
</feature>
<evidence type="ECO:0000256" key="9">
    <source>
        <dbReference type="RuleBase" id="RU000488"/>
    </source>
</evidence>
<protein>
    <submittedName>
        <fullName evidence="10">Uncharacterized protein</fullName>
    </submittedName>
</protein>
<dbReference type="InterPro" id="IPR018108">
    <property type="entry name" value="MCP_transmembrane"/>
</dbReference>
<dbReference type="Gene3D" id="1.50.40.10">
    <property type="entry name" value="Mitochondrial carrier domain"/>
    <property type="match status" value="1"/>
</dbReference>
<dbReference type="OrthoDB" id="6503651at2759"/>
<dbReference type="Pfam" id="PF00153">
    <property type="entry name" value="Mito_carr"/>
    <property type="match status" value="1"/>
</dbReference>
<dbReference type="PROSITE" id="PS50920">
    <property type="entry name" value="SOLCAR"/>
    <property type="match status" value="1"/>
</dbReference>
<dbReference type="EMBL" id="MUJZ01013709">
    <property type="protein sequence ID" value="OTF81421.1"/>
    <property type="molecule type" value="Genomic_DNA"/>
</dbReference>
<organism evidence="10 11">
    <name type="scientific">Euroglyphus maynei</name>
    <name type="common">Mayne's house dust mite</name>
    <dbReference type="NCBI Taxonomy" id="6958"/>
    <lineage>
        <taxon>Eukaryota</taxon>
        <taxon>Metazoa</taxon>
        <taxon>Ecdysozoa</taxon>
        <taxon>Arthropoda</taxon>
        <taxon>Chelicerata</taxon>
        <taxon>Arachnida</taxon>
        <taxon>Acari</taxon>
        <taxon>Acariformes</taxon>
        <taxon>Sarcoptiformes</taxon>
        <taxon>Astigmata</taxon>
        <taxon>Psoroptidia</taxon>
        <taxon>Analgoidea</taxon>
        <taxon>Pyroglyphidae</taxon>
        <taxon>Pyroglyphinae</taxon>
        <taxon>Euroglyphus</taxon>
    </lineage>
</organism>
<dbReference type="Proteomes" id="UP000194236">
    <property type="component" value="Unassembled WGS sequence"/>
</dbReference>
<comment type="caution">
    <text evidence="10">The sequence shown here is derived from an EMBL/GenBank/DDBJ whole genome shotgun (WGS) entry which is preliminary data.</text>
</comment>
<evidence type="ECO:0000256" key="7">
    <source>
        <dbReference type="ARBA" id="ARBA00023136"/>
    </source>
</evidence>
<reference evidence="10 11" key="1">
    <citation type="submission" date="2017-03" db="EMBL/GenBank/DDBJ databases">
        <title>Genome Survey of Euroglyphus maynei.</title>
        <authorList>
            <person name="Arlian L.G."/>
            <person name="Morgan M.S."/>
            <person name="Rider S.D."/>
        </authorList>
    </citation>
    <scope>NUCLEOTIDE SEQUENCE [LARGE SCALE GENOMIC DNA]</scope>
    <source>
        <strain evidence="10">Arlian Lab</strain>
        <tissue evidence="10">Whole body</tissue>
    </source>
</reference>
<keyword evidence="6" id="KW-0496">Mitochondrion</keyword>
<gene>
    <name evidence="10" type="ORF">BLA29_013353</name>
</gene>
<dbReference type="PANTHER" id="PTHR45678">
    <property type="entry name" value="MITOCHONDRIAL 2-OXODICARBOXYLATE CARRIER 1-RELATED"/>
    <property type="match status" value="1"/>
</dbReference>
<dbReference type="InterPro" id="IPR023395">
    <property type="entry name" value="MCP_dom_sf"/>
</dbReference>
<keyword evidence="4" id="KW-0999">Mitochondrion inner membrane</keyword>
<evidence type="ECO:0000256" key="4">
    <source>
        <dbReference type="ARBA" id="ARBA00022792"/>
    </source>
</evidence>
<accession>A0A1Y3BKB6</accession>
<feature type="repeat" description="Solcar" evidence="8">
    <location>
        <begin position="16"/>
        <end position="74"/>
    </location>
</feature>
<evidence type="ECO:0000256" key="3">
    <source>
        <dbReference type="ARBA" id="ARBA00022692"/>
    </source>
</evidence>
<dbReference type="GO" id="GO:0015183">
    <property type="term" value="F:L-aspartate transmembrane transporter activity"/>
    <property type="evidence" value="ECO:0007669"/>
    <property type="project" value="TreeGrafter"/>
</dbReference>